<keyword evidence="2" id="KW-1185">Reference proteome</keyword>
<proteinExistence type="predicted"/>
<dbReference type="EMBL" id="BGPR01003836">
    <property type="protein sequence ID" value="GBM92983.1"/>
    <property type="molecule type" value="Genomic_DNA"/>
</dbReference>
<dbReference type="AlphaFoldDB" id="A0A4Y2JRG1"/>
<protein>
    <recommendedName>
        <fullName evidence="3">Replication-associated protein</fullName>
    </recommendedName>
</protein>
<organism evidence="1 2">
    <name type="scientific">Araneus ventricosus</name>
    <name type="common">Orbweaver spider</name>
    <name type="synonym">Epeira ventricosa</name>
    <dbReference type="NCBI Taxonomy" id="182803"/>
    <lineage>
        <taxon>Eukaryota</taxon>
        <taxon>Metazoa</taxon>
        <taxon>Ecdysozoa</taxon>
        <taxon>Arthropoda</taxon>
        <taxon>Chelicerata</taxon>
        <taxon>Arachnida</taxon>
        <taxon>Araneae</taxon>
        <taxon>Araneomorphae</taxon>
        <taxon>Entelegynae</taxon>
        <taxon>Araneoidea</taxon>
        <taxon>Araneidae</taxon>
        <taxon>Araneus</taxon>
    </lineage>
</organism>
<name>A0A4Y2JRG1_ARAVE</name>
<comment type="caution">
    <text evidence="1">The sequence shown here is derived from an EMBL/GenBank/DDBJ whole genome shotgun (WGS) entry which is preliminary data.</text>
</comment>
<evidence type="ECO:0000313" key="2">
    <source>
        <dbReference type="Proteomes" id="UP000499080"/>
    </source>
</evidence>
<gene>
    <name evidence="1" type="ORF">AVEN_190075_1</name>
</gene>
<reference evidence="1 2" key="1">
    <citation type="journal article" date="2019" name="Sci. Rep.">
        <title>Orb-weaving spider Araneus ventricosus genome elucidates the spidroin gene catalogue.</title>
        <authorList>
            <person name="Kono N."/>
            <person name="Nakamura H."/>
            <person name="Ohtoshi R."/>
            <person name="Moran D.A.P."/>
            <person name="Shinohara A."/>
            <person name="Yoshida Y."/>
            <person name="Fujiwara M."/>
            <person name="Mori M."/>
            <person name="Tomita M."/>
            <person name="Arakawa K."/>
        </authorList>
    </citation>
    <scope>NUCLEOTIDE SEQUENCE [LARGE SCALE GENOMIC DNA]</scope>
</reference>
<sequence>MQRGIIGSNNCSKGSPRLTTEFRSNLISRPTGTGKTDQIRDNYDLYDIYWKQHRQWWVEYAKHKVVIFDEL</sequence>
<evidence type="ECO:0000313" key="1">
    <source>
        <dbReference type="EMBL" id="GBM92983.1"/>
    </source>
</evidence>
<accession>A0A4Y2JRG1</accession>
<evidence type="ECO:0008006" key="3">
    <source>
        <dbReference type="Google" id="ProtNLM"/>
    </source>
</evidence>
<dbReference type="Proteomes" id="UP000499080">
    <property type="component" value="Unassembled WGS sequence"/>
</dbReference>